<dbReference type="Gene3D" id="1.20.5.1160">
    <property type="entry name" value="Vasodilator-stimulated phosphoprotein"/>
    <property type="match status" value="1"/>
</dbReference>
<dbReference type="SUPFAM" id="SSF103088">
    <property type="entry name" value="OmpA-like"/>
    <property type="match status" value="1"/>
</dbReference>
<dbReference type="eggNOG" id="COG1196">
    <property type="taxonomic scope" value="Bacteria"/>
</dbReference>
<organism evidence="4 5">
    <name type="scientific">Imhoffiella purpurea</name>
    <dbReference type="NCBI Taxonomy" id="1249627"/>
    <lineage>
        <taxon>Bacteria</taxon>
        <taxon>Pseudomonadati</taxon>
        <taxon>Pseudomonadota</taxon>
        <taxon>Gammaproteobacteria</taxon>
        <taxon>Chromatiales</taxon>
        <taxon>Chromatiaceae</taxon>
        <taxon>Imhoffiella</taxon>
    </lineage>
</organism>
<dbReference type="RefSeq" id="WP_043752548.1">
    <property type="nucleotide sequence ID" value="NZ_AONC01000025.1"/>
</dbReference>
<gene>
    <name evidence="4" type="ORF">D779_1324</name>
</gene>
<feature type="coiled-coil region" evidence="2">
    <location>
        <begin position="221"/>
        <end position="445"/>
    </location>
</feature>
<dbReference type="PANTHER" id="PTHR30329">
    <property type="entry name" value="STATOR ELEMENT OF FLAGELLAR MOTOR COMPLEX"/>
    <property type="match status" value="1"/>
</dbReference>
<keyword evidence="1" id="KW-0472">Membrane</keyword>
<dbReference type="PANTHER" id="PTHR30329:SF21">
    <property type="entry name" value="LIPOPROTEIN YIAD-RELATED"/>
    <property type="match status" value="1"/>
</dbReference>
<dbReference type="Gene3D" id="1.10.287.1490">
    <property type="match status" value="1"/>
</dbReference>
<feature type="domain" description="OmpA-like" evidence="3">
    <location>
        <begin position="474"/>
        <end position="589"/>
    </location>
</feature>
<dbReference type="InterPro" id="IPR036737">
    <property type="entry name" value="OmpA-like_sf"/>
</dbReference>
<evidence type="ECO:0000313" key="4">
    <source>
        <dbReference type="EMBL" id="EXJ15582.1"/>
    </source>
</evidence>
<evidence type="ECO:0000256" key="1">
    <source>
        <dbReference type="PROSITE-ProRule" id="PRU00473"/>
    </source>
</evidence>
<comment type="caution">
    <text evidence="4">The sequence shown here is derived from an EMBL/GenBank/DDBJ whole genome shotgun (WGS) entry which is preliminary data.</text>
</comment>
<dbReference type="CDD" id="cd07185">
    <property type="entry name" value="OmpA_C-like"/>
    <property type="match status" value="1"/>
</dbReference>
<evidence type="ECO:0000259" key="3">
    <source>
        <dbReference type="PROSITE" id="PS51123"/>
    </source>
</evidence>
<dbReference type="Pfam" id="PF00691">
    <property type="entry name" value="OmpA"/>
    <property type="match status" value="1"/>
</dbReference>
<keyword evidence="2" id="KW-0175">Coiled coil</keyword>
<dbReference type="PROSITE" id="PS51123">
    <property type="entry name" value="OMPA_2"/>
    <property type="match status" value="1"/>
</dbReference>
<evidence type="ECO:0000313" key="5">
    <source>
        <dbReference type="Proteomes" id="UP000019460"/>
    </source>
</evidence>
<accession>W9VHQ6</accession>
<dbReference type="STRING" id="1249627.D779_1324"/>
<dbReference type="OrthoDB" id="9782229at2"/>
<dbReference type="EMBL" id="AONC01000025">
    <property type="protein sequence ID" value="EXJ15582.1"/>
    <property type="molecule type" value="Genomic_DNA"/>
</dbReference>
<dbReference type="eggNOG" id="COG2885">
    <property type="taxonomic scope" value="Bacteria"/>
</dbReference>
<dbReference type="AlphaFoldDB" id="W9VHQ6"/>
<dbReference type="InterPro" id="IPR050330">
    <property type="entry name" value="Bact_OuterMem_StrucFunc"/>
</dbReference>
<dbReference type="Proteomes" id="UP000019460">
    <property type="component" value="Unassembled WGS sequence"/>
</dbReference>
<keyword evidence="5" id="KW-1185">Reference proteome</keyword>
<dbReference type="InterPro" id="IPR006665">
    <property type="entry name" value="OmpA-like"/>
</dbReference>
<dbReference type="Gene3D" id="3.30.1330.60">
    <property type="entry name" value="OmpA-like domain"/>
    <property type="match status" value="1"/>
</dbReference>
<name>W9VHQ6_9GAMM</name>
<evidence type="ECO:0000256" key="2">
    <source>
        <dbReference type="SAM" id="Coils"/>
    </source>
</evidence>
<reference evidence="4 5" key="1">
    <citation type="submission" date="2012-11" db="EMBL/GenBank/DDBJ databases">
        <title>Genome assembly of Thiorhodococcus sp. AK35.</title>
        <authorList>
            <person name="Nupur N."/>
            <person name="Khatri I."/>
            <person name="Subramanian S."/>
            <person name="Pinnaka A."/>
        </authorList>
    </citation>
    <scope>NUCLEOTIDE SEQUENCE [LARGE SCALE GENOMIC DNA]</scope>
    <source>
        <strain evidence="4 5">AK35</strain>
    </source>
</reference>
<feature type="coiled-coil region" evidence="2">
    <location>
        <begin position="59"/>
        <end position="189"/>
    </location>
</feature>
<proteinExistence type="predicted"/>
<protein>
    <recommendedName>
        <fullName evidence="3">OmpA-like domain-containing protein</fullName>
    </recommendedName>
</protein>
<sequence>MSDSSDSFWKLIAVFLFLALAGVYSLYDWYGDRLKAEIVERDALIDQSRSAVHDADERRLQSEAEQKSIRSQIQSLKEQHQAELDRLAGRIDALKQEKAQLELAIDGSNSDHLVELDAARRKLEQVEGEKQSLEAANAELEKLYEAAHERAISLKNDLDKVDQAIAKTAEEHQAKIAELERHLNERVNLARTTPMDETLVRAAQEVGVLPKPEGDVDGADLQGLTQQLDEANAKLESLAAEHEATREQLAEAQARLEQTQDELEGAKADLASAREPAQSGAADEAPAAELEDLNQRLAAERKVRAALQGQHEAAIAALQTSLEEAKAKLAASTQELDQARVSLDEADQVMAQRLDEAQAKVASLETDLEQERAKVADLQSGDQDALQAAREKLARLETELEQARSADVKVDETAAKRLAQAQGRIAALEETLAEVRQQMKGQGAEVRLEAEAKLAKLRELSASYADLGGTYTAQGVLVRLPESELRFPPGQSQLPSGDLPSLNRIAKLLARHSELSVRVEGHTDSSGGSALNRELSLKRAEAVRDALVERGVDADRIVADGLGSERPIADNATSRGRSLNRRVEIYLRD</sequence>
<dbReference type="GO" id="GO:0016020">
    <property type="term" value="C:membrane"/>
    <property type="evidence" value="ECO:0007669"/>
    <property type="project" value="UniProtKB-UniRule"/>
</dbReference>